<feature type="compositionally biased region" description="Low complexity" evidence="1">
    <location>
        <begin position="1"/>
        <end position="18"/>
    </location>
</feature>
<dbReference type="RefSeq" id="WP_211864099.1">
    <property type="nucleotide sequence ID" value="NZ_JAAEDM010000084.1"/>
</dbReference>
<reference evidence="2" key="2">
    <citation type="journal article" date="2021" name="Syst. Appl. Microbiol.">
        <title>Roseomonas hellenica sp. nov., isolated from roots of wild-growing Alkanna tinctoria.</title>
        <authorList>
            <person name="Rat A."/>
            <person name="Naranjo H.D."/>
            <person name="Lebbe L."/>
            <person name="Cnockaert M."/>
            <person name="Krigas N."/>
            <person name="Grigoriadou K."/>
            <person name="Maloupa E."/>
            <person name="Willems A."/>
        </authorList>
    </citation>
    <scope>NUCLEOTIDE SEQUENCE</scope>
    <source>
        <strain evidence="2">LMG 31231</strain>
    </source>
</reference>
<keyword evidence="3" id="KW-1185">Reference proteome</keyword>
<protein>
    <submittedName>
        <fullName evidence="2">Uncharacterized protein</fullName>
    </submittedName>
</protein>
<dbReference type="AlphaFoldDB" id="A0A9X9X2R6"/>
<dbReference type="EMBL" id="JAAEDM010000084">
    <property type="protein sequence ID" value="MBR0673695.1"/>
    <property type="molecule type" value="Genomic_DNA"/>
</dbReference>
<proteinExistence type="predicted"/>
<feature type="non-terminal residue" evidence="2">
    <location>
        <position position="1"/>
    </location>
</feature>
<organism evidence="2 3">
    <name type="scientific">Neoroseomonas soli</name>
    <dbReference type="NCBI Taxonomy" id="1081025"/>
    <lineage>
        <taxon>Bacteria</taxon>
        <taxon>Pseudomonadati</taxon>
        <taxon>Pseudomonadota</taxon>
        <taxon>Alphaproteobacteria</taxon>
        <taxon>Acetobacterales</taxon>
        <taxon>Acetobacteraceae</taxon>
        <taxon>Neoroseomonas</taxon>
    </lineage>
</organism>
<comment type="caution">
    <text evidence="2">The sequence shown here is derived from an EMBL/GenBank/DDBJ whole genome shotgun (WGS) entry which is preliminary data.</text>
</comment>
<gene>
    <name evidence="2" type="ORF">GXW76_21155</name>
</gene>
<reference evidence="2" key="1">
    <citation type="submission" date="2020-01" db="EMBL/GenBank/DDBJ databases">
        <authorList>
            <person name="Rat A."/>
        </authorList>
    </citation>
    <scope>NUCLEOTIDE SEQUENCE</scope>
    <source>
        <strain evidence="2">LMG 31231</strain>
    </source>
</reference>
<name>A0A9X9X2R6_9PROT</name>
<feature type="region of interest" description="Disordered" evidence="1">
    <location>
        <begin position="1"/>
        <end position="40"/>
    </location>
</feature>
<evidence type="ECO:0000313" key="3">
    <source>
        <dbReference type="Proteomes" id="UP001138751"/>
    </source>
</evidence>
<sequence>QAEAAAAARAMAQANRGAVVRGPAPATRPRLFANDGGTPRPDVGFLGFDAGRGAATGAARGARRS</sequence>
<dbReference type="Proteomes" id="UP001138751">
    <property type="component" value="Unassembled WGS sequence"/>
</dbReference>
<evidence type="ECO:0000256" key="1">
    <source>
        <dbReference type="SAM" id="MobiDB-lite"/>
    </source>
</evidence>
<accession>A0A9X9X2R6</accession>
<evidence type="ECO:0000313" key="2">
    <source>
        <dbReference type="EMBL" id="MBR0673695.1"/>
    </source>
</evidence>